<evidence type="ECO:0000313" key="3">
    <source>
        <dbReference type="EMBL" id="RXJ72082.1"/>
    </source>
</evidence>
<comment type="caution">
    <text evidence="2">The sequence shown here is derived from an EMBL/GenBank/DDBJ whole genome shotgun (WGS) entry which is preliminary data.</text>
</comment>
<dbReference type="Gene3D" id="3.90.1720.10">
    <property type="entry name" value="endopeptidase domain like (from Nostoc punctiforme)"/>
    <property type="match status" value="1"/>
</dbReference>
<dbReference type="Pfam" id="PF04970">
    <property type="entry name" value="LRAT"/>
    <property type="match status" value="1"/>
</dbReference>
<evidence type="ECO:0000259" key="1">
    <source>
        <dbReference type="Pfam" id="PF04970"/>
    </source>
</evidence>
<organism evidence="2 4">
    <name type="scientific">Veronia nyctiphanis</name>
    <dbReference type="NCBI Taxonomy" id="1278244"/>
    <lineage>
        <taxon>Bacteria</taxon>
        <taxon>Pseudomonadati</taxon>
        <taxon>Pseudomonadota</taxon>
        <taxon>Gammaproteobacteria</taxon>
        <taxon>Vibrionales</taxon>
        <taxon>Vibrionaceae</taxon>
        <taxon>Veronia</taxon>
    </lineage>
</organism>
<dbReference type="InterPro" id="IPR007053">
    <property type="entry name" value="LRAT_dom"/>
</dbReference>
<feature type="domain" description="LRAT" evidence="1">
    <location>
        <begin position="4"/>
        <end position="68"/>
    </location>
</feature>
<dbReference type="Proteomes" id="UP000290287">
    <property type="component" value="Unassembled WGS sequence"/>
</dbReference>
<sequence length="125" mass="13244">MLISATERNGTVREETWDEVVKGKPTYVADFTPVKSPEETLALARTQIGEWVYSVTSNNCEHFVRFCTGLEVTSRQVTSAVGGAVAGASLVGLLAEKPTAIKYLAGALAVAGIAVLATKATEKKE</sequence>
<reference evidence="2 4" key="1">
    <citation type="submission" date="2017-10" db="EMBL/GenBank/DDBJ databases">
        <title>Nyctiphanis sp. nov., isolated from the stomach of the euphausiid Nyctiphanes simplex (Hansen, 1911) in the Gulf of California.</title>
        <authorList>
            <person name="Gomez-Gil B."/>
            <person name="Aguilar-Mendez M."/>
            <person name="Lopez-Cortes A."/>
            <person name="Gomez-Gutierrez J."/>
            <person name="Roque A."/>
            <person name="Lang E."/>
            <person name="Gonzalez-Castillo A."/>
        </authorList>
    </citation>
    <scope>NUCLEOTIDE SEQUENCE [LARGE SCALE GENOMIC DNA]</scope>
    <source>
        <strain evidence="2 4">CAIM 600</strain>
    </source>
</reference>
<dbReference type="AlphaFoldDB" id="A0A4Q0YMK3"/>
<gene>
    <name evidence="2" type="ORF">CS022_18090</name>
    <name evidence="3" type="ORF">CS022_18190</name>
</gene>
<evidence type="ECO:0000313" key="2">
    <source>
        <dbReference type="EMBL" id="RXJ72080.1"/>
    </source>
</evidence>
<name>A0A4Q0YMK3_9GAMM</name>
<dbReference type="EMBL" id="PEIB01000027">
    <property type="protein sequence ID" value="RXJ72082.1"/>
    <property type="molecule type" value="Genomic_DNA"/>
</dbReference>
<dbReference type="EMBL" id="PEIB01000027">
    <property type="protein sequence ID" value="RXJ72080.1"/>
    <property type="molecule type" value="Genomic_DNA"/>
</dbReference>
<keyword evidence="4" id="KW-1185">Reference proteome</keyword>
<dbReference type="OrthoDB" id="6121202at2"/>
<proteinExistence type="predicted"/>
<accession>A0A4Q0YMK3</accession>
<evidence type="ECO:0000313" key="4">
    <source>
        <dbReference type="Proteomes" id="UP000290287"/>
    </source>
</evidence>
<protein>
    <recommendedName>
        <fullName evidence="1">LRAT domain-containing protein</fullName>
    </recommendedName>
</protein>